<organism evidence="3 4">
    <name type="scientific">Pollutimonas harenae</name>
    <dbReference type="NCBI Taxonomy" id="657015"/>
    <lineage>
        <taxon>Bacteria</taxon>
        <taxon>Pseudomonadati</taxon>
        <taxon>Pseudomonadota</taxon>
        <taxon>Betaproteobacteria</taxon>
        <taxon>Burkholderiales</taxon>
        <taxon>Alcaligenaceae</taxon>
        <taxon>Pollutimonas</taxon>
    </lineage>
</organism>
<dbReference type="CDD" id="cd02234">
    <property type="entry name" value="cupin_BLR7677-like"/>
    <property type="match status" value="1"/>
</dbReference>
<dbReference type="PANTHER" id="PTHR38599">
    <property type="entry name" value="CUPIN DOMAIN PROTEIN (AFU_ORTHOLOGUE AFUA_3G13620)"/>
    <property type="match status" value="1"/>
</dbReference>
<feature type="chain" id="PRO_5032311339" evidence="1">
    <location>
        <begin position="25"/>
        <end position="135"/>
    </location>
</feature>
<dbReference type="RefSeq" id="WP_130037060.1">
    <property type="nucleotide sequence ID" value="NZ_JACCEV010000001.1"/>
</dbReference>
<feature type="signal peptide" evidence="1">
    <location>
        <begin position="1"/>
        <end position="24"/>
    </location>
</feature>
<reference evidence="3 4" key="1">
    <citation type="submission" date="2020-07" db="EMBL/GenBank/DDBJ databases">
        <title>Taxonomic revisions and descriptions of new bacterial species based on genomic comparisons in the high-G+C-content subgroup of the family Alcaligenaceae.</title>
        <authorList>
            <person name="Szabo A."/>
            <person name="Felfoldi T."/>
        </authorList>
    </citation>
    <scope>NUCLEOTIDE SEQUENCE [LARGE SCALE GENOMIC DNA]</scope>
    <source>
        <strain evidence="3 4">DSM 25667</strain>
    </source>
</reference>
<protein>
    <submittedName>
        <fullName evidence="3">Cupin domain-containing protein</fullName>
    </submittedName>
</protein>
<comment type="caution">
    <text evidence="3">The sequence shown here is derived from an EMBL/GenBank/DDBJ whole genome shotgun (WGS) entry which is preliminary data.</text>
</comment>
<dbReference type="AlphaFoldDB" id="A0A853H219"/>
<proteinExistence type="predicted"/>
<sequence length="135" mass="14753">MVILKQAAFSLLMTAGILTGVAQAAPPEAIVKQVMTKPLDDYPGKEALMITVDYPPGAVDPVHRHRAHSFVYVLEGSIVMQVQGGQEVTLTQGQSFYEGPNDLHTIGRNASQTQPAKFLVLLLKDQNVPFFILEH</sequence>
<dbReference type="EMBL" id="JACCEV010000001">
    <property type="protein sequence ID" value="NYT85285.1"/>
    <property type="molecule type" value="Genomic_DNA"/>
</dbReference>
<keyword evidence="4" id="KW-1185">Reference proteome</keyword>
<feature type="domain" description="Cupin type-2" evidence="2">
    <location>
        <begin position="52"/>
        <end position="121"/>
    </location>
</feature>
<accession>A0A853H219</accession>
<dbReference type="Pfam" id="PF07883">
    <property type="entry name" value="Cupin_2"/>
    <property type="match status" value="1"/>
</dbReference>
<dbReference type="SUPFAM" id="SSF51182">
    <property type="entry name" value="RmlC-like cupins"/>
    <property type="match status" value="1"/>
</dbReference>
<name>A0A853H219_9BURK</name>
<dbReference type="InterPro" id="IPR013096">
    <property type="entry name" value="Cupin_2"/>
</dbReference>
<dbReference type="PANTHER" id="PTHR38599:SF1">
    <property type="entry name" value="CUPIN DOMAIN PROTEIN (AFU_ORTHOLOGUE AFUA_3G13620)"/>
    <property type="match status" value="1"/>
</dbReference>
<dbReference type="InterPro" id="IPR011051">
    <property type="entry name" value="RmlC_Cupin_sf"/>
</dbReference>
<dbReference type="InterPro" id="IPR014710">
    <property type="entry name" value="RmlC-like_jellyroll"/>
</dbReference>
<evidence type="ECO:0000313" key="4">
    <source>
        <dbReference type="Proteomes" id="UP000554144"/>
    </source>
</evidence>
<dbReference type="OrthoDB" id="195923at2"/>
<evidence type="ECO:0000259" key="2">
    <source>
        <dbReference type="Pfam" id="PF07883"/>
    </source>
</evidence>
<dbReference type="Proteomes" id="UP000554144">
    <property type="component" value="Unassembled WGS sequence"/>
</dbReference>
<gene>
    <name evidence="3" type="ORF">H0A62_06680</name>
</gene>
<dbReference type="Gene3D" id="2.60.120.10">
    <property type="entry name" value="Jelly Rolls"/>
    <property type="match status" value="1"/>
</dbReference>
<evidence type="ECO:0000256" key="1">
    <source>
        <dbReference type="SAM" id="SignalP"/>
    </source>
</evidence>
<keyword evidence="1" id="KW-0732">Signal</keyword>
<evidence type="ECO:0000313" key="3">
    <source>
        <dbReference type="EMBL" id="NYT85285.1"/>
    </source>
</evidence>